<gene>
    <name evidence="9" type="primary">LAP4</name>
    <name evidence="9" type="ORF">PRK78_001481</name>
</gene>
<keyword evidence="5" id="KW-0479">Metal-binding</keyword>
<dbReference type="InterPro" id="IPR005197">
    <property type="entry name" value="Glyco_hydro_71"/>
</dbReference>
<dbReference type="GO" id="GO:0008270">
    <property type="term" value="F:zinc ion binding"/>
    <property type="evidence" value="ECO:0007669"/>
    <property type="project" value="InterPro"/>
</dbReference>
<proteinExistence type="inferred from homology"/>
<dbReference type="CDD" id="cd11577">
    <property type="entry name" value="GH71"/>
    <property type="match status" value="1"/>
</dbReference>
<dbReference type="Gene3D" id="3.40.630.10">
    <property type="entry name" value="Zn peptidases"/>
    <property type="match status" value="1"/>
</dbReference>
<dbReference type="FunFam" id="2.30.250.10:FF:000001">
    <property type="entry name" value="Aspartyl aminopeptidase 1"/>
    <property type="match status" value="1"/>
</dbReference>
<accession>A0AAF0DE60</accession>
<dbReference type="Pfam" id="PF02127">
    <property type="entry name" value="Peptidase_M18"/>
    <property type="match status" value="1"/>
</dbReference>
<dbReference type="Gene3D" id="2.30.250.10">
    <property type="entry name" value="Aminopeptidase i, Domain 2"/>
    <property type="match status" value="1"/>
</dbReference>
<keyword evidence="7" id="KW-0862">Zinc</keyword>
<dbReference type="PANTHER" id="PTHR28570">
    <property type="entry name" value="ASPARTYL AMINOPEPTIDASE"/>
    <property type="match status" value="1"/>
</dbReference>
<dbReference type="InterPro" id="IPR023358">
    <property type="entry name" value="Peptidase_M18_dom2"/>
</dbReference>
<evidence type="ECO:0000256" key="6">
    <source>
        <dbReference type="ARBA" id="ARBA00022801"/>
    </source>
</evidence>
<evidence type="ECO:0000256" key="3">
    <source>
        <dbReference type="ARBA" id="ARBA00022438"/>
    </source>
</evidence>
<protein>
    <submittedName>
        <fullName evidence="9">Vacuolar aminopeptidase 1</fullName>
        <ecNumber evidence="9">3.4.11.22</ecNumber>
    </submittedName>
</protein>
<keyword evidence="10" id="KW-1185">Reference proteome</keyword>
<evidence type="ECO:0000256" key="4">
    <source>
        <dbReference type="ARBA" id="ARBA00022670"/>
    </source>
</evidence>
<dbReference type="PANTHER" id="PTHR28570:SF4">
    <property type="entry name" value="VACUOLAR AMINOPEPTIDASE 1"/>
    <property type="match status" value="1"/>
</dbReference>
<comment type="similarity">
    <text evidence="2">Belongs to the peptidase M18 family.</text>
</comment>
<dbReference type="GO" id="GO:0051118">
    <property type="term" value="F:glucan endo-1,3-alpha-glucosidase activity"/>
    <property type="evidence" value="ECO:0007669"/>
    <property type="project" value="InterPro"/>
</dbReference>
<organism evidence="9 10">
    <name type="scientific">Emydomyces testavorans</name>
    <dbReference type="NCBI Taxonomy" id="2070801"/>
    <lineage>
        <taxon>Eukaryota</taxon>
        <taxon>Fungi</taxon>
        <taxon>Dikarya</taxon>
        <taxon>Ascomycota</taxon>
        <taxon>Pezizomycotina</taxon>
        <taxon>Eurotiomycetes</taxon>
        <taxon>Eurotiomycetidae</taxon>
        <taxon>Onygenales</taxon>
        <taxon>Nannizziopsiaceae</taxon>
        <taxon>Emydomyces</taxon>
    </lineage>
</organism>
<keyword evidence="6 9" id="KW-0378">Hydrolase</keyword>
<dbReference type="GO" id="GO:0000324">
    <property type="term" value="C:fungal-type vacuole"/>
    <property type="evidence" value="ECO:0007669"/>
    <property type="project" value="TreeGrafter"/>
</dbReference>
<dbReference type="Proteomes" id="UP001219355">
    <property type="component" value="Chromosome 1"/>
</dbReference>
<evidence type="ECO:0000256" key="2">
    <source>
        <dbReference type="ARBA" id="ARBA00008290"/>
    </source>
</evidence>
<dbReference type="Gene3D" id="3.20.20.80">
    <property type="entry name" value="Glycosidases"/>
    <property type="match status" value="1"/>
</dbReference>
<evidence type="ECO:0000256" key="1">
    <source>
        <dbReference type="ARBA" id="ARBA00001947"/>
    </source>
</evidence>
<keyword evidence="3 9" id="KW-0031">Aminopeptidase</keyword>
<sequence>MYIKYLLSFTAALTSVTAKEAKSVFAHFILWLTLSEVGNAASMTLEEWKSDIKLAKEAHIDGFALNIAPQDGNTDAILQKAYKAAGEAGDFALFLSFDYASGGPWPSNRVIEKINTYKSHSAQFKYKDRPLASTFEGANNADDWLSIKKSTDCFFMPSWTSLGPEGFKRFISTVDGAFSWDAWSVGAQAKTVDSDRQWMKAIDGRPYMMPISPWFYTNLPQWNKNWLWRGDDLWHDRWQQIIELQPALVQIITWNDYGESHHIGPVYKTGIPKGAEWYVDDDPHDGWRALLPDYIDRFKSGNLTTEYSSKRAAPVKKDIISYWYRRNPASAGSNGGTTGNNPAMGQPSLDPALVSQDKVFISILASEPSDVSVQIGDSAPSKLSAKVAGVNHFSVPFNNRLGRVSIIVSRSGSEVVRTTGPEITRKCKDGKVNWNAFAGSSLDKAENPSDYDLAHRSIEVEPCRRGPESSSISPEAYTKPYCDFMTANPTIFHAIAAFSRRLDDHGFTKLSERDVWTSTLKPGKKYYCPRNDSSLIAFAIGRDYKCGNGIGVVAGHVDALCAKLKPVSKLPTKAGYVQLGVAPYAGALSSTWWDRDLGVGGRVLVRNPDSGVIEPKLVKLDWPIARIPTLAVHFGAPSRGPFNAETQAVPVIGLDNSDIRGVEVNAEASGIEKGTFAATQPERLVKAIAKALGISDYSTIVNWELELFDTQPAQLGGLDKEFIFAGRIDDKLCCYSAFEALLASSEERSTGIVKMVGMFDDEEIGSLLRQGARSNYMSSVIARIVEAFAPNYGPNLLSQTIANSFLVSSDVTHAVNPNFMGQYLENHSPRLNIGVTICTDPNGHMTTDSVSNALLHRIAAKCDSVLQIFQIRNDSRSGGTIGPMTSARTGMRAIDCGIPQLSMHSIRATTGSLDPGLGVKFFKGFFDYFEEVDKEFQHF</sequence>
<dbReference type="SUPFAM" id="SSF101821">
    <property type="entry name" value="Aminopeptidase/glucanase lid domain"/>
    <property type="match status" value="1"/>
</dbReference>
<dbReference type="CDD" id="cd05658">
    <property type="entry name" value="M18_DAP"/>
    <property type="match status" value="1"/>
</dbReference>
<dbReference type="EC" id="3.4.11.22" evidence="9"/>
<dbReference type="GO" id="GO:0006508">
    <property type="term" value="P:proteolysis"/>
    <property type="evidence" value="ECO:0007669"/>
    <property type="project" value="UniProtKB-KW"/>
</dbReference>
<dbReference type="AlphaFoldDB" id="A0AAF0DE60"/>
<evidence type="ECO:0000313" key="9">
    <source>
        <dbReference type="EMBL" id="WEW56046.1"/>
    </source>
</evidence>
<evidence type="ECO:0000313" key="10">
    <source>
        <dbReference type="Proteomes" id="UP001219355"/>
    </source>
</evidence>
<keyword evidence="4" id="KW-0645">Protease</keyword>
<dbReference type="GO" id="GO:0070006">
    <property type="term" value="F:metalloaminopeptidase activity"/>
    <property type="evidence" value="ECO:0007669"/>
    <property type="project" value="TreeGrafter"/>
</dbReference>
<dbReference type="PRINTS" id="PR00932">
    <property type="entry name" value="AMINO1PTASE"/>
</dbReference>
<comment type="cofactor">
    <cofactor evidence="1">
        <name>Zn(2+)</name>
        <dbReference type="ChEBI" id="CHEBI:29105"/>
    </cofactor>
</comment>
<name>A0AAF0DE60_9EURO</name>
<evidence type="ECO:0000256" key="8">
    <source>
        <dbReference type="ARBA" id="ARBA00023049"/>
    </source>
</evidence>
<dbReference type="InterPro" id="IPR001948">
    <property type="entry name" value="Peptidase_M18"/>
</dbReference>
<dbReference type="SUPFAM" id="SSF53187">
    <property type="entry name" value="Zn-dependent exopeptidases"/>
    <property type="match status" value="1"/>
</dbReference>
<keyword evidence="8" id="KW-0482">Metalloprotease</keyword>
<dbReference type="Pfam" id="PF03659">
    <property type="entry name" value="Glyco_hydro_71"/>
    <property type="match status" value="1"/>
</dbReference>
<dbReference type="EMBL" id="CP120627">
    <property type="protein sequence ID" value="WEW56046.1"/>
    <property type="molecule type" value="Genomic_DNA"/>
</dbReference>
<evidence type="ECO:0000256" key="7">
    <source>
        <dbReference type="ARBA" id="ARBA00022833"/>
    </source>
</evidence>
<evidence type="ECO:0000256" key="5">
    <source>
        <dbReference type="ARBA" id="ARBA00022723"/>
    </source>
</evidence>
<reference evidence="9" key="1">
    <citation type="submission" date="2023-03" db="EMBL/GenBank/DDBJ databases">
        <title>Emydomyces testavorans Genome Sequence.</title>
        <authorList>
            <person name="Hoyer L."/>
        </authorList>
    </citation>
    <scope>NUCLEOTIDE SEQUENCE</scope>
    <source>
        <strain evidence="9">16-2883</strain>
    </source>
</reference>